<gene>
    <name evidence="1" type="ORF">TRV642_2750</name>
</gene>
<name>A0A9W4X3R3_9FLAO</name>
<dbReference type="EMBL" id="OX336425">
    <property type="protein sequence ID" value="CAI2767600.1"/>
    <property type="molecule type" value="Genomic_DNA"/>
</dbReference>
<dbReference type="AlphaFoldDB" id="A0A9W4X3R3"/>
<protein>
    <submittedName>
        <fullName evidence="1">Uncharacterized protein</fullName>
    </submittedName>
</protein>
<dbReference type="Proteomes" id="UP001152749">
    <property type="component" value="Chromosome"/>
</dbReference>
<evidence type="ECO:0000313" key="2">
    <source>
        <dbReference type="Proteomes" id="UP001152749"/>
    </source>
</evidence>
<reference evidence="1" key="1">
    <citation type="submission" date="2022-09" db="EMBL/GenBank/DDBJ databases">
        <authorList>
            <person name="Duchaud E."/>
        </authorList>
    </citation>
    <scope>NUCLEOTIDE SEQUENCE</scope>
    <source>
        <strain evidence="1">TRV642</strain>
    </source>
</reference>
<accession>A0A9W4X3R3</accession>
<dbReference type="KEGG" id="fcs:TRV642_2750"/>
<proteinExistence type="predicted"/>
<organism evidence="1 2">
    <name type="scientific">Flavobacterium collinsii</name>
    <dbReference type="NCBI Taxonomy" id="1114861"/>
    <lineage>
        <taxon>Bacteria</taxon>
        <taxon>Pseudomonadati</taxon>
        <taxon>Bacteroidota</taxon>
        <taxon>Flavobacteriia</taxon>
        <taxon>Flavobacteriales</taxon>
        <taxon>Flavobacteriaceae</taxon>
        <taxon>Flavobacterium</taxon>
    </lineage>
</organism>
<evidence type="ECO:0000313" key="1">
    <source>
        <dbReference type="EMBL" id="CAI2767600.1"/>
    </source>
</evidence>
<sequence>MQVGAKSQTFASDFTAGMYIRVRGVKYETASLYKKIQIVEPPKQ</sequence>